<evidence type="ECO:0000313" key="3">
    <source>
        <dbReference type="EMBL" id="MQS52714.1"/>
    </source>
</evidence>
<reference evidence="3 4" key="1">
    <citation type="journal article" date="2019" name="Syst. Appl. Microbiol.">
        <title>Polyphasic characterization of two novel Lactobacillus spp. isolated from blown salami packages: Description of Lactobacillus halodurans sp. nov. and Lactobacillus salsicarnum sp. nov.</title>
        <authorList>
            <person name="Schuster J.A."/>
            <person name="Klingl A."/>
            <person name="Vogel R.F."/>
            <person name="Ehrmann M.A."/>
        </authorList>
    </citation>
    <scope>NUCLEOTIDE SEQUENCE [LARGE SCALE GENOMIC DNA]</scope>
    <source>
        <strain evidence="3 4">TMW 1.2118</strain>
    </source>
</reference>
<evidence type="ECO:0000313" key="4">
    <source>
        <dbReference type="Proteomes" id="UP000380386"/>
    </source>
</evidence>
<dbReference type="PANTHER" id="PTHR40516:SF1">
    <property type="entry name" value="ANTITOXIN CHPS-RELATED"/>
    <property type="match status" value="1"/>
</dbReference>
<dbReference type="PROSITE" id="PS51740">
    <property type="entry name" value="SPOVT_ABRB"/>
    <property type="match status" value="1"/>
</dbReference>
<evidence type="ECO:0000259" key="2">
    <source>
        <dbReference type="PROSITE" id="PS51740"/>
    </source>
</evidence>
<dbReference type="Gene3D" id="2.10.260.10">
    <property type="match status" value="1"/>
</dbReference>
<dbReference type="InterPro" id="IPR039052">
    <property type="entry name" value="Antitox_PemI-like"/>
</dbReference>
<sequence>MKRLTTSISKWGNSSAIRIPASIIKQLNLQENDRMEISINNNEIILKPIVKEPKNIHELFDGWEDDGIRETELDWGSSKGDELDW</sequence>
<comment type="caution">
    <text evidence="3">The sequence shown here is derived from an EMBL/GenBank/DDBJ whole genome shotgun (WGS) entry which is preliminary data.</text>
</comment>
<dbReference type="GO" id="GO:0003677">
    <property type="term" value="F:DNA binding"/>
    <property type="evidence" value="ECO:0007669"/>
    <property type="project" value="UniProtKB-UniRule"/>
</dbReference>
<gene>
    <name evidence="3" type="ORF">FHL02_06730</name>
</gene>
<dbReference type="SUPFAM" id="SSF89447">
    <property type="entry name" value="AbrB/MazE/MraZ-like"/>
    <property type="match status" value="1"/>
</dbReference>
<name>A0A5P0ZI39_9LACO</name>
<dbReference type="GO" id="GO:0097351">
    <property type="term" value="F:toxin sequestering activity"/>
    <property type="evidence" value="ECO:0007669"/>
    <property type="project" value="InterPro"/>
</dbReference>
<dbReference type="RefSeq" id="WP_153383246.1">
    <property type="nucleotide sequence ID" value="NZ_VDFM01000007.1"/>
</dbReference>
<dbReference type="PANTHER" id="PTHR40516">
    <property type="entry name" value="ANTITOXIN CHPS-RELATED"/>
    <property type="match status" value="1"/>
</dbReference>
<dbReference type="Pfam" id="PF04014">
    <property type="entry name" value="MazE_antitoxin"/>
    <property type="match status" value="1"/>
</dbReference>
<proteinExistence type="predicted"/>
<keyword evidence="1 3" id="KW-0238">DNA-binding</keyword>
<dbReference type="EMBL" id="VDFM01000007">
    <property type="protein sequence ID" value="MQS52714.1"/>
    <property type="molecule type" value="Genomic_DNA"/>
</dbReference>
<protein>
    <submittedName>
        <fullName evidence="3">AbrB/MazE/SpoVT family DNA-binding domain-containing protein</fullName>
    </submittedName>
</protein>
<feature type="domain" description="SpoVT-AbrB" evidence="2">
    <location>
        <begin position="6"/>
        <end position="51"/>
    </location>
</feature>
<dbReference type="AlphaFoldDB" id="A0A5P0ZI39"/>
<dbReference type="SMART" id="SM00966">
    <property type="entry name" value="SpoVT_AbrB"/>
    <property type="match status" value="1"/>
</dbReference>
<dbReference type="OrthoDB" id="9795766at2"/>
<dbReference type="InterPro" id="IPR037914">
    <property type="entry name" value="SpoVT-AbrB_sf"/>
</dbReference>
<dbReference type="NCBIfam" id="TIGR01439">
    <property type="entry name" value="lp_hng_hel_AbrB"/>
    <property type="match status" value="1"/>
</dbReference>
<dbReference type="Proteomes" id="UP000380386">
    <property type="component" value="Unassembled WGS sequence"/>
</dbReference>
<organism evidence="3 4">
    <name type="scientific">Companilactobacillus mishanensis</name>
    <dbReference type="NCBI Taxonomy" id="2486008"/>
    <lineage>
        <taxon>Bacteria</taxon>
        <taxon>Bacillati</taxon>
        <taxon>Bacillota</taxon>
        <taxon>Bacilli</taxon>
        <taxon>Lactobacillales</taxon>
        <taxon>Lactobacillaceae</taxon>
        <taxon>Companilactobacillus</taxon>
    </lineage>
</organism>
<dbReference type="InterPro" id="IPR007159">
    <property type="entry name" value="SpoVT-AbrB_dom"/>
</dbReference>
<accession>A0A5P0ZI39</accession>
<evidence type="ECO:0000256" key="1">
    <source>
        <dbReference type="PROSITE-ProRule" id="PRU01076"/>
    </source>
</evidence>